<organism evidence="3">
    <name type="scientific">marine sediment metagenome</name>
    <dbReference type="NCBI Taxonomy" id="412755"/>
    <lineage>
        <taxon>unclassified sequences</taxon>
        <taxon>metagenomes</taxon>
        <taxon>ecological metagenomes</taxon>
    </lineage>
</organism>
<name>A0A0F9WK96_9ZZZZ</name>
<dbReference type="InterPro" id="IPR004360">
    <property type="entry name" value="Glyas_Fos-R_dOase_dom"/>
</dbReference>
<feature type="domain" description="VOC" evidence="2">
    <location>
        <begin position="162"/>
        <end position="295"/>
    </location>
</feature>
<evidence type="ECO:0000259" key="2">
    <source>
        <dbReference type="PROSITE" id="PS51819"/>
    </source>
</evidence>
<proteinExistence type="predicted"/>
<dbReference type="AlphaFoldDB" id="A0A0F9WK96"/>
<evidence type="ECO:0000313" key="3">
    <source>
        <dbReference type="EMBL" id="KKN78898.1"/>
    </source>
</evidence>
<keyword evidence="1" id="KW-0479">Metal-binding</keyword>
<dbReference type="PANTHER" id="PTHR36113:SF6">
    <property type="entry name" value="FOSFOMYCIN RESISTANCE PROTEIN FOSX"/>
    <property type="match status" value="1"/>
</dbReference>
<dbReference type="EMBL" id="LAZR01000255">
    <property type="protein sequence ID" value="KKN78898.1"/>
    <property type="molecule type" value="Genomic_DNA"/>
</dbReference>
<dbReference type="SUPFAM" id="SSF54593">
    <property type="entry name" value="Glyoxalase/Bleomycin resistance protein/Dihydroxybiphenyl dioxygenase"/>
    <property type="match status" value="2"/>
</dbReference>
<evidence type="ECO:0000256" key="1">
    <source>
        <dbReference type="ARBA" id="ARBA00022723"/>
    </source>
</evidence>
<dbReference type="Gene3D" id="3.10.180.10">
    <property type="entry name" value="2,3-Dihydroxybiphenyl 1,2-Dioxygenase, domain 1"/>
    <property type="match status" value="2"/>
</dbReference>
<comment type="caution">
    <text evidence="3">The sequence shown here is derived from an EMBL/GenBank/DDBJ whole genome shotgun (WGS) entry which is preliminary data.</text>
</comment>
<dbReference type="GO" id="GO:0046872">
    <property type="term" value="F:metal ion binding"/>
    <property type="evidence" value="ECO:0007669"/>
    <property type="project" value="UniProtKB-KW"/>
</dbReference>
<dbReference type="CDD" id="cd06587">
    <property type="entry name" value="VOC"/>
    <property type="match status" value="1"/>
</dbReference>
<sequence length="304" mass="35627">MHQNTLYDIRYRTTLIVFTVLIFQIVGCKQLPEKPEETVKLSKVNFHHVHLNVTNRDSTIAYYQKYFGATQVKYRDRVDALFTEKSFLLMNLVDTTPSTHLGSSLWHIGWSGVDGQSEFDWRVNEGIEVHTPITPLGDNFWMYFLGLEKEVIEVYTGNKNHRFEHIHLLSTDVDKTMNWFESHLGFIPEYKEAKQWQNNELRWKWNLLTVNNINIIVFGKPVEEESWWSNKEIKPTDGSAIDHIGFSTENIEFLMNKMRSDGLDIVHDIKIDSIHGMKSFFVRGPDSLLIEIVEEKLIPEGIWH</sequence>
<dbReference type="PROSITE" id="PS51819">
    <property type="entry name" value="VOC"/>
    <property type="match status" value="2"/>
</dbReference>
<gene>
    <name evidence="3" type="ORF">LCGC14_0345190</name>
</gene>
<accession>A0A0F9WK96</accession>
<feature type="domain" description="VOC" evidence="2">
    <location>
        <begin position="45"/>
        <end position="157"/>
    </location>
</feature>
<dbReference type="InterPro" id="IPR029068">
    <property type="entry name" value="Glyas_Bleomycin-R_OHBP_Dase"/>
</dbReference>
<dbReference type="Pfam" id="PF00903">
    <property type="entry name" value="Glyoxalase"/>
    <property type="match status" value="1"/>
</dbReference>
<dbReference type="InterPro" id="IPR051332">
    <property type="entry name" value="Fosfomycin_Res_Enzymes"/>
</dbReference>
<dbReference type="InterPro" id="IPR037523">
    <property type="entry name" value="VOC_core"/>
</dbReference>
<reference evidence="3" key="1">
    <citation type="journal article" date="2015" name="Nature">
        <title>Complex archaea that bridge the gap between prokaryotes and eukaryotes.</title>
        <authorList>
            <person name="Spang A."/>
            <person name="Saw J.H."/>
            <person name="Jorgensen S.L."/>
            <person name="Zaremba-Niedzwiedzka K."/>
            <person name="Martijn J."/>
            <person name="Lind A.E."/>
            <person name="van Eijk R."/>
            <person name="Schleper C."/>
            <person name="Guy L."/>
            <person name="Ettema T.J."/>
        </authorList>
    </citation>
    <scope>NUCLEOTIDE SEQUENCE</scope>
</reference>
<dbReference type="PANTHER" id="PTHR36113">
    <property type="entry name" value="LYASE, PUTATIVE-RELATED-RELATED"/>
    <property type="match status" value="1"/>
</dbReference>
<protein>
    <recommendedName>
        <fullName evidence="2">VOC domain-containing protein</fullName>
    </recommendedName>
</protein>